<evidence type="ECO:0000313" key="1">
    <source>
        <dbReference type="EMBL" id="XBY43455.1"/>
    </source>
</evidence>
<dbReference type="KEGG" id="mflg:ABS361_15335"/>
<dbReference type="InterPro" id="IPR014596">
    <property type="entry name" value="UCP035836"/>
</dbReference>
<dbReference type="PROSITE" id="PS51257">
    <property type="entry name" value="PROKAR_LIPOPROTEIN"/>
    <property type="match status" value="1"/>
</dbReference>
<dbReference type="Pfam" id="PF14559">
    <property type="entry name" value="TPR_19"/>
    <property type="match status" value="1"/>
</dbReference>
<dbReference type="InterPro" id="IPR019734">
    <property type="entry name" value="TPR_rpt"/>
</dbReference>
<name>A0AAU7X6Q1_9HYPH</name>
<dbReference type="GO" id="GO:0000030">
    <property type="term" value="F:mannosyltransferase activity"/>
    <property type="evidence" value="ECO:0007669"/>
    <property type="project" value="TreeGrafter"/>
</dbReference>
<dbReference type="SUPFAM" id="SSF48452">
    <property type="entry name" value="TPR-like"/>
    <property type="match status" value="1"/>
</dbReference>
<dbReference type="AlphaFoldDB" id="A0AAU7X6Q1"/>
<organism evidence="1">
    <name type="scientific">Methyloraptor flagellatus</name>
    <dbReference type="NCBI Taxonomy" id="3162530"/>
    <lineage>
        <taxon>Bacteria</taxon>
        <taxon>Pseudomonadati</taxon>
        <taxon>Pseudomonadota</taxon>
        <taxon>Alphaproteobacteria</taxon>
        <taxon>Hyphomicrobiales</taxon>
        <taxon>Ancalomicrobiaceae</taxon>
        <taxon>Methyloraptor</taxon>
    </lineage>
</organism>
<dbReference type="InterPro" id="IPR052384">
    <property type="entry name" value="TMTC_O-mannosyltransferase"/>
</dbReference>
<dbReference type="InterPro" id="IPR011990">
    <property type="entry name" value="TPR-like_helical_dom_sf"/>
</dbReference>
<dbReference type="GO" id="GO:0035269">
    <property type="term" value="P:protein O-linked glycosylation via mannose"/>
    <property type="evidence" value="ECO:0007669"/>
    <property type="project" value="TreeGrafter"/>
</dbReference>
<sequence>MGTRRFGLRRTARILLLTVAAGVVLGGCQARRSAPSPELTTGSVPRQNAEAWGRRFESNPSDREAAIGYAQALRANGQTAQAVAVLQRAVLQNPRDGMVASAYGKALAANGDFQEALKVIRRSTDPTAPDWRLLSAEAAIQDQLGNPAEARRIYFEALKIAPNEPTILNNLGLSYVLTNELPAAEKVLRQAVASPQADARVRQNLALALGLQGKFAEAEKVATAALPPAEAAENMAYLKTMMSQQNTWKQIKAADRPKS</sequence>
<dbReference type="RefSeq" id="WP_407048554.1">
    <property type="nucleotide sequence ID" value="NZ_CP158568.1"/>
</dbReference>
<accession>A0AAU7X6Q1</accession>
<dbReference type="PANTHER" id="PTHR44216:SF3">
    <property type="entry name" value="PROTEIN O-MANNOSYL-TRANSFERASE TMTC2"/>
    <property type="match status" value="1"/>
</dbReference>
<dbReference type="PIRSF" id="PIRSF035836">
    <property type="entry name" value="UCP035836"/>
    <property type="match status" value="1"/>
</dbReference>
<dbReference type="PANTHER" id="PTHR44216">
    <property type="entry name" value="PROTEIN O-MANNOSYL-TRANSFERASE TMTC2"/>
    <property type="match status" value="1"/>
</dbReference>
<dbReference type="Gene3D" id="1.25.40.10">
    <property type="entry name" value="Tetratricopeptide repeat domain"/>
    <property type="match status" value="2"/>
</dbReference>
<proteinExistence type="predicted"/>
<dbReference type="SMART" id="SM00028">
    <property type="entry name" value="TPR"/>
    <property type="match status" value="4"/>
</dbReference>
<reference evidence="1" key="1">
    <citation type="submission" date="2024-06" db="EMBL/GenBank/DDBJ databases">
        <title>Methylostella associata gen. nov., sp. nov., a novel Ancalomicrobiaceae-affiliated facultatively methylotrophic bacteria that feed on methanotrophs of the genus Methylococcus.</title>
        <authorList>
            <person name="Saltykova V."/>
            <person name="Danilova O.V."/>
            <person name="Oshkin I.Y."/>
            <person name="Belova S.E."/>
            <person name="Pimenov N.V."/>
            <person name="Dedysh S.N."/>
        </authorList>
    </citation>
    <scope>NUCLEOTIDE SEQUENCE</scope>
    <source>
        <strain evidence="1">S20</strain>
    </source>
</reference>
<dbReference type="Pfam" id="PF13432">
    <property type="entry name" value="TPR_16"/>
    <property type="match status" value="1"/>
</dbReference>
<gene>
    <name evidence="1" type="ORF">ABS361_15335</name>
</gene>
<protein>
    <submittedName>
        <fullName evidence="1">Tetratricopeptide repeat protein</fullName>
    </submittedName>
</protein>
<dbReference type="EMBL" id="CP158568">
    <property type="protein sequence ID" value="XBY43455.1"/>
    <property type="molecule type" value="Genomic_DNA"/>
</dbReference>